<reference evidence="1" key="1">
    <citation type="submission" date="2014-01" db="EMBL/GenBank/DDBJ databases">
        <authorList>
            <person name="Brown-Elliot B."/>
            <person name="Wallace R."/>
            <person name="Lenaerts A."/>
            <person name="Ordway D."/>
            <person name="DeGroote M.A."/>
            <person name="Parker T."/>
            <person name="Sizemore C."/>
            <person name="Tallon L.J."/>
            <person name="Sadzewicz L.K."/>
            <person name="Sengamalay N."/>
            <person name="Fraser C.M."/>
            <person name="Hine E."/>
            <person name="Shefchek K.A."/>
            <person name="Das S.P."/>
            <person name="Tettelin H."/>
        </authorList>
    </citation>
    <scope>NUCLEOTIDE SEQUENCE [LARGE SCALE GENOMIC DNA]</scope>
    <source>
        <strain evidence="1">4042</strain>
    </source>
</reference>
<organism evidence="1">
    <name type="scientific">Mycobacterium xenopi 4042</name>
    <dbReference type="NCBI Taxonomy" id="1299334"/>
    <lineage>
        <taxon>Bacteria</taxon>
        <taxon>Bacillati</taxon>
        <taxon>Actinomycetota</taxon>
        <taxon>Actinomycetes</taxon>
        <taxon>Mycobacteriales</taxon>
        <taxon>Mycobacteriaceae</taxon>
        <taxon>Mycobacterium</taxon>
    </lineage>
</organism>
<dbReference type="PANTHER" id="PTHR30292:SF0">
    <property type="entry name" value="5-OXOPROLINASE SUBUNIT A"/>
    <property type="match status" value="1"/>
</dbReference>
<dbReference type="EMBL" id="JAOB01000069">
    <property type="protein sequence ID" value="EUA23648.1"/>
    <property type="molecule type" value="Genomic_DNA"/>
</dbReference>
<dbReference type="PATRIC" id="fig|1299334.3.peg.7660"/>
<dbReference type="PANTHER" id="PTHR30292">
    <property type="entry name" value="UNCHARACTERIZED PROTEIN YBGL-RELATED"/>
    <property type="match status" value="1"/>
</dbReference>
<dbReference type="AlphaFoldDB" id="X7ZY56"/>
<name>X7ZY56_MYCXE</name>
<evidence type="ECO:0000313" key="1">
    <source>
        <dbReference type="EMBL" id="EUA23648.1"/>
    </source>
</evidence>
<dbReference type="InterPro" id="IPR005501">
    <property type="entry name" value="LamB/YcsF/PxpA-like"/>
</dbReference>
<dbReference type="SUPFAM" id="SSF88713">
    <property type="entry name" value="Glycoside hydrolase/deacetylase"/>
    <property type="match status" value="1"/>
</dbReference>
<protein>
    <submittedName>
        <fullName evidence="1">LamB/YcsF family protein</fullName>
    </submittedName>
</protein>
<comment type="caution">
    <text evidence="1">The sequence shown here is derived from an EMBL/GenBank/DDBJ whole genome shotgun (WGS) entry which is preliminary data.</text>
</comment>
<accession>X7ZY56</accession>
<proteinExistence type="predicted"/>
<dbReference type="Gene3D" id="3.20.20.370">
    <property type="entry name" value="Glycoside hydrolase/deacetylase"/>
    <property type="match status" value="1"/>
</dbReference>
<sequence>MVAVDLNADLGEGFGVWRLGDDDAMLGIVTSANIACGFHAGTQRACCGFAGQLPNGVCGSARK</sequence>
<dbReference type="InterPro" id="IPR011330">
    <property type="entry name" value="Glyco_hydro/deAcase_b/a-brl"/>
</dbReference>
<dbReference type="GO" id="GO:0005975">
    <property type="term" value="P:carbohydrate metabolic process"/>
    <property type="evidence" value="ECO:0007669"/>
    <property type="project" value="InterPro"/>
</dbReference>
<gene>
    <name evidence="1" type="ORF">I553_5720</name>
</gene>
<dbReference type="Pfam" id="PF03746">
    <property type="entry name" value="LamB_YcsF"/>
    <property type="match status" value="1"/>
</dbReference>